<evidence type="ECO:0000256" key="1">
    <source>
        <dbReference type="ARBA" id="ARBA00004141"/>
    </source>
</evidence>
<proteinExistence type="predicted"/>
<feature type="transmembrane region" description="Helical" evidence="3">
    <location>
        <begin position="396"/>
        <end position="415"/>
    </location>
</feature>
<dbReference type="InterPro" id="IPR050327">
    <property type="entry name" value="Proton-linked_MCT"/>
</dbReference>
<evidence type="ECO:0000256" key="3">
    <source>
        <dbReference type="SAM" id="Phobius"/>
    </source>
</evidence>
<dbReference type="GO" id="GO:0008028">
    <property type="term" value="F:monocarboxylic acid transmembrane transporter activity"/>
    <property type="evidence" value="ECO:0007669"/>
    <property type="project" value="TreeGrafter"/>
</dbReference>
<dbReference type="InterPro" id="IPR036259">
    <property type="entry name" value="MFS_trans_sf"/>
</dbReference>
<dbReference type="SUPFAM" id="SSF103473">
    <property type="entry name" value="MFS general substrate transporter"/>
    <property type="match status" value="2"/>
</dbReference>
<feature type="transmembrane region" description="Helical" evidence="3">
    <location>
        <begin position="81"/>
        <end position="104"/>
    </location>
</feature>
<dbReference type="VEuPathDB" id="VectorBase:PPAPM1_004691"/>
<accession>A0A1B0GPT7</accession>
<dbReference type="VEuPathDB" id="VectorBase:PPAI008217"/>
<organism evidence="5 6">
    <name type="scientific">Phlebotomus papatasi</name>
    <name type="common">Sandfly</name>
    <dbReference type="NCBI Taxonomy" id="29031"/>
    <lineage>
        <taxon>Eukaryota</taxon>
        <taxon>Metazoa</taxon>
        <taxon>Ecdysozoa</taxon>
        <taxon>Arthropoda</taxon>
        <taxon>Hexapoda</taxon>
        <taxon>Insecta</taxon>
        <taxon>Pterygota</taxon>
        <taxon>Neoptera</taxon>
        <taxon>Endopterygota</taxon>
        <taxon>Diptera</taxon>
        <taxon>Nematocera</taxon>
        <taxon>Psychodoidea</taxon>
        <taxon>Psychodidae</taxon>
        <taxon>Phlebotomus</taxon>
        <taxon>Phlebotomus</taxon>
    </lineage>
</organism>
<dbReference type="EnsemblMetazoa" id="PPAI008217-RA">
    <property type="protein sequence ID" value="PPAI008217-PA"/>
    <property type="gene ID" value="PPAI008217"/>
</dbReference>
<dbReference type="InterPro" id="IPR020846">
    <property type="entry name" value="MFS_dom"/>
</dbReference>
<feature type="compositionally biased region" description="Polar residues" evidence="2">
    <location>
        <begin position="477"/>
        <end position="493"/>
    </location>
</feature>
<dbReference type="EMBL" id="AJVK01063957">
    <property type="status" value="NOT_ANNOTATED_CDS"/>
    <property type="molecule type" value="Genomic_DNA"/>
</dbReference>
<feature type="region of interest" description="Disordered" evidence="2">
    <location>
        <begin position="477"/>
        <end position="551"/>
    </location>
</feature>
<comment type="subcellular location">
    <subcellularLocation>
        <location evidence="1">Membrane</location>
        <topology evidence="1">Multi-pass membrane protein</topology>
    </subcellularLocation>
</comment>
<sequence length="551" mass="59137">LLQFRKVGEIAGSIIVVDFLGLEKLTNAFGILMLFQGIAAAIGSPIAGKSYCYQVIFLLCPQMVKRTLATMLDISLLKSPTFLLLALSGFLTMMGFFIPFMYIVARAVARGMDQQVAVFVLSSIGISNTVARIGCGLISSIKGVSSLHVNNIAIILGGVGTIVSGYSMSEAFQFTYAAVFGIAIACFSALLTNPIEARFLTKMTMRPMPPQNTLELAENGANDAQKETNGAYVSNGKELVKAPSEDVQEVATVPVVVPPDGGWGWVVMMASFCCNIIVDGIIFSAGSLLKPVKEEFEVSDAEVALVTSLLSGFYLMVGPFVSALANRWGFRPVTMMGAVIAAIGFSTSYFASNIVFLYVTYGIIGGIGFGLIYMPSVITVGYYFERWRALATGLSLCGSGIGTFIFAPLTAYLITSQSWRITLVIQGAIILLCALFAICFRPIKPIQVPIDQVAASEKEKLQQDALEKRLGDSVHSSAQNTWMGSNRNTNYPTASEVFRGSGQDLNGSTKRSSEDRETQAPLMPAALELRPVGETDEADENGALLEGETRP</sequence>
<keyword evidence="3" id="KW-0812">Transmembrane</keyword>
<dbReference type="PANTHER" id="PTHR11360">
    <property type="entry name" value="MONOCARBOXYLATE TRANSPORTER"/>
    <property type="match status" value="1"/>
</dbReference>
<dbReference type="Gene3D" id="1.20.1250.20">
    <property type="entry name" value="MFS general substrate transporter like domains"/>
    <property type="match status" value="1"/>
</dbReference>
<dbReference type="Pfam" id="PF07690">
    <property type="entry name" value="MFS_1"/>
    <property type="match status" value="1"/>
</dbReference>
<dbReference type="PANTHER" id="PTHR11360:SF238">
    <property type="entry name" value="SD10469P"/>
    <property type="match status" value="1"/>
</dbReference>
<feature type="transmembrane region" description="Helical" evidence="3">
    <location>
        <begin position="174"/>
        <end position="195"/>
    </location>
</feature>
<feature type="transmembrane region" description="Helical" evidence="3">
    <location>
        <begin position="147"/>
        <end position="168"/>
    </location>
</feature>
<dbReference type="InterPro" id="IPR011701">
    <property type="entry name" value="MFS"/>
</dbReference>
<dbReference type="PROSITE" id="PS50850">
    <property type="entry name" value="MFS"/>
    <property type="match status" value="1"/>
</dbReference>
<evidence type="ECO:0000313" key="5">
    <source>
        <dbReference type="EnsemblMetazoa" id="PPAI008217-PA"/>
    </source>
</evidence>
<feature type="transmembrane region" description="Helical" evidence="3">
    <location>
        <begin position="263"/>
        <end position="283"/>
    </location>
</feature>
<dbReference type="VEuPathDB" id="VectorBase:PPAPM1_011605"/>
<keyword evidence="3" id="KW-0472">Membrane</keyword>
<feature type="transmembrane region" description="Helical" evidence="3">
    <location>
        <begin position="116"/>
        <end position="135"/>
    </location>
</feature>
<feature type="transmembrane region" description="Helical" evidence="3">
    <location>
        <begin position="358"/>
        <end position="384"/>
    </location>
</feature>
<feature type="transmembrane region" description="Helical" evidence="3">
    <location>
        <begin position="303"/>
        <end position="321"/>
    </location>
</feature>
<dbReference type="GO" id="GO:0016020">
    <property type="term" value="C:membrane"/>
    <property type="evidence" value="ECO:0007669"/>
    <property type="project" value="UniProtKB-SubCell"/>
</dbReference>
<evidence type="ECO:0000313" key="6">
    <source>
        <dbReference type="Proteomes" id="UP000092462"/>
    </source>
</evidence>
<evidence type="ECO:0000256" key="2">
    <source>
        <dbReference type="SAM" id="MobiDB-lite"/>
    </source>
</evidence>
<dbReference type="AlphaFoldDB" id="A0A1B0GPT7"/>
<dbReference type="Proteomes" id="UP000092462">
    <property type="component" value="Unassembled WGS sequence"/>
</dbReference>
<feature type="transmembrane region" description="Helical" evidence="3">
    <location>
        <begin position="333"/>
        <end position="352"/>
    </location>
</feature>
<keyword evidence="3" id="KW-1133">Transmembrane helix</keyword>
<evidence type="ECO:0000259" key="4">
    <source>
        <dbReference type="PROSITE" id="PS50850"/>
    </source>
</evidence>
<feature type="domain" description="Major facilitator superfamily (MFS) profile" evidence="4">
    <location>
        <begin position="264"/>
        <end position="551"/>
    </location>
</feature>
<name>A0A1B0GPT7_PHLPP</name>
<reference evidence="5" key="1">
    <citation type="submission" date="2022-08" db="UniProtKB">
        <authorList>
            <consortium name="EnsemblMetazoa"/>
        </authorList>
    </citation>
    <scope>IDENTIFICATION</scope>
    <source>
        <strain evidence="5">Israel</strain>
    </source>
</reference>
<protein>
    <recommendedName>
        <fullName evidence="4">Major facilitator superfamily (MFS) profile domain-containing protein</fullName>
    </recommendedName>
</protein>
<keyword evidence="6" id="KW-1185">Reference proteome</keyword>
<feature type="transmembrane region" description="Helical" evidence="3">
    <location>
        <begin position="28"/>
        <end position="60"/>
    </location>
</feature>
<feature type="transmembrane region" description="Helical" evidence="3">
    <location>
        <begin position="421"/>
        <end position="440"/>
    </location>
</feature>